<comment type="caution">
    <text evidence="5">The sequence shown here is derived from an EMBL/GenBank/DDBJ whole genome shotgun (WGS) entry which is preliminary data.</text>
</comment>
<dbReference type="EMBL" id="VDCV01000018">
    <property type="protein sequence ID" value="KAB5514692.1"/>
    <property type="molecule type" value="Genomic_DNA"/>
</dbReference>
<keyword evidence="6" id="KW-1185">Reference proteome</keyword>
<dbReference type="AlphaFoldDB" id="A0A5N5J701"/>
<dbReference type="GO" id="GO:0016036">
    <property type="term" value="P:cellular response to phosphate starvation"/>
    <property type="evidence" value="ECO:0007669"/>
    <property type="project" value="InterPro"/>
</dbReference>
<evidence type="ECO:0000313" key="5">
    <source>
        <dbReference type="EMBL" id="KAB5514692.1"/>
    </source>
</evidence>
<evidence type="ECO:0000256" key="2">
    <source>
        <dbReference type="ARBA" id="ARBA00023242"/>
    </source>
</evidence>
<dbReference type="GO" id="GO:0005634">
    <property type="term" value="C:nucleus"/>
    <property type="evidence" value="ECO:0007669"/>
    <property type="project" value="UniProtKB-SubCell"/>
</dbReference>
<dbReference type="InterPro" id="IPR031142">
    <property type="entry name" value="SPX_prot"/>
</dbReference>
<evidence type="ECO:0000256" key="3">
    <source>
        <dbReference type="SAM" id="MobiDB-lite"/>
    </source>
</evidence>
<organism evidence="5 6">
    <name type="scientific">Salix brachista</name>
    <dbReference type="NCBI Taxonomy" id="2182728"/>
    <lineage>
        <taxon>Eukaryota</taxon>
        <taxon>Viridiplantae</taxon>
        <taxon>Streptophyta</taxon>
        <taxon>Embryophyta</taxon>
        <taxon>Tracheophyta</taxon>
        <taxon>Spermatophyta</taxon>
        <taxon>Magnoliopsida</taxon>
        <taxon>eudicotyledons</taxon>
        <taxon>Gunneridae</taxon>
        <taxon>Pentapetalae</taxon>
        <taxon>rosids</taxon>
        <taxon>fabids</taxon>
        <taxon>Malpighiales</taxon>
        <taxon>Salicaceae</taxon>
        <taxon>Saliceae</taxon>
        <taxon>Salix</taxon>
    </lineage>
</organism>
<dbReference type="CDD" id="cd14481">
    <property type="entry name" value="SPX_AtSPX1_like"/>
    <property type="match status" value="1"/>
</dbReference>
<gene>
    <name evidence="5" type="ORF">DKX38_028598</name>
</gene>
<comment type="subcellular location">
    <subcellularLocation>
        <location evidence="1">Nucleus</location>
    </subcellularLocation>
</comment>
<feature type="region of interest" description="Disordered" evidence="3">
    <location>
        <begin position="36"/>
        <end position="66"/>
    </location>
</feature>
<keyword evidence="2" id="KW-0539">Nucleus</keyword>
<evidence type="ECO:0000313" key="6">
    <source>
        <dbReference type="Proteomes" id="UP000326939"/>
    </source>
</evidence>
<proteinExistence type="predicted"/>
<dbReference type="Pfam" id="PF03105">
    <property type="entry name" value="SPX"/>
    <property type="match status" value="2"/>
</dbReference>
<evidence type="ECO:0000259" key="4">
    <source>
        <dbReference type="PROSITE" id="PS51382"/>
    </source>
</evidence>
<accession>A0A5N5J701</accession>
<evidence type="ECO:0000256" key="1">
    <source>
        <dbReference type="ARBA" id="ARBA00004123"/>
    </source>
</evidence>
<feature type="compositionally biased region" description="Polar residues" evidence="3">
    <location>
        <begin position="37"/>
        <end position="49"/>
    </location>
</feature>
<name>A0A5N5J701_9ROSI</name>
<reference evidence="6" key="1">
    <citation type="journal article" date="2019" name="Gigascience">
        <title>De novo genome assembly of the endangered Acer yangbiense, a plant species with extremely small populations endemic to Yunnan Province, China.</title>
        <authorList>
            <person name="Yang J."/>
            <person name="Wariss H.M."/>
            <person name="Tao L."/>
            <person name="Zhang R."/>
            <person name="Yun Q."/>
            <person name="Hollingsworth P."/>
            <person name="Dao Z."/>
            <person name="Luo G."/>
            <person name="Guo H."/>
            <person name="Ma Y."/>
            <person name="Sun W."/>
        </authorList>
    </citation>
    <scope>NUCLEOTIDE SEQUENCE [LARGE SCALE GENOMIC DNA]</scope>
    <source>
        <strain evidence="6">cv. br00</strain>
    </source>
</reference>
<feature type="domain" description="SPX" evidence="4">
    <location>
        <begin position="1"/>
        <end position="188"/>
    </location>
</feature>
<sequence>MKFGKSLSNQIEGTLPEWRDKFLSYKELKKRLKLIEPNSSSSTTKNNGDSRPLKKPRFAAAEGGGGGDCEEGIMTKEEIDFIKLLEDELEKFNSFFVEKEEEYIIRLKAGNDAVVYSVEASTLELQDSVAKANNSNEEMIKIRKEIVDIHGEMVLLENYSALNYTGLVKILKKYDKRTGALIRLPFIQRVLQQPFFTTDLLYKLVKECEAMLDRLLPLNELPSSGGAADGDDDLCGDPPTTTNDGLLGVRRELAEIELMESSSMKSTISALRVLKEIRSKSSTVSVFSLPPLQTSGLEDTWKQVPILEQEAK</sequence>
<dbReference type="PANTHER" id="PTHR45978">
    <property type="entry name" value="SPX DOMAIN-CONTAINING PROTEIN 3"/>
    <property type="match status" value="1"/>
</dbReference>
<dbReference type="InterPro" id="IPR004331">
    <property type="entry name" value="SPX_dom"/>
</dbReference>
<dbReference type="Proteomes" id="UP000326939">
    <property type="component" value="Chromosome 18"/>
</dbReference>
<protein>
    <recommendedName>
        <fullName evidence="4">SPX domain-containing protein</fullName>
    </recommendedName>
</protein>
<dbReference type="PROSITE" id="PS51382">
    <property type="entry name" value="SPX"/>
    <property type="match status" value="1"/>
</dbReference>
<dbReference type="PANTHER" id="PTHR45978:SF5">
    <property type="entry name" value="SPX DOMAIN-CONTAINING PROTEIN 2"/>
    <property type="match status" value="1"/>
</dbReference>